<dbReference type="SUPFAM" id="SSF52540">
    <property type="entry name" value="P-loop containing nucleoside triphosphate hydrolases"/>
    <property type="match status" value="1"/>
</dbReference>
<dbReference type="InterPro" id="IPR027417">
    <property type="entry name" value="P-loop_NTPase"/>
</dbReference>
<proteinExistence type="inferred from homology"/>
<dbReference type="Pfam" id="PF13195">
    <property type="entry name" value="DUF4011"/>
    <property type="match status" value="1"/>
</dbReference>
<dbReference type="InterPro" id="IPR047187">
    <property type="entry name" value="SF1_C_Upf1"/>
</dbReference>
<comment type="similarity">
    <text evidence="1">Belongs to the DNA2/NAM7 helicase family.</text>
</comment>
<evidence type="ECO:0000256" key="5">
    <source>
        <dbReference type="ARBA" id="ARBA00022840"/>
    </source>
</evidence>
<dbReference type="InterPro" id="IPR025103">
    <property type="entry name" value="DUF4011"/>
</dbReference>
<dbReference type="Pfam" id="PF18741">
    <property type="entry name" value="MTES_1575"/>
    <property type="match status" value="1"/>
</dbReference>
<reference evidence="11" key="1">
    <citation type="submission" date="2017-09" db="EMBL/GenBank/DDBJ databases">
        <authorList>
            <person name="Varghese N."/>
            <person name="Submissions S."/>
        </authorList>
    </citation>
    <scope>NUCLEOTIDE SEQUENCE [LARGE SCALE GENOMIC DNA]</scope>
    <source>
        <strain evidence="11">CGMCC 4.6857</strain>
    </source>
</reference>
<evidence type="ECO:0000256" key="4">
    <source>
        <dbReference type="ARBA" id="ARBA00022806"/>
    </source>
</evidence>
<dbReference type="PANTHER" id="PTHR43788:SF8">
    <property type="entry name" value="DNA-BINDING PROTEIN SMUBP-2"/>
    <property type="match status" value="1"/>
</dbReference>
<feature type="region of interest" description="Disordered" evidence="6">
    <location>
        <begin position="1184"/>
        <end position="1219"/>
    </location>
</feature>
<dbReference type="SUPFAM" id="SSF52980">
    <property type="entry name" value="Restriction endonuclease-like"/>
    <property type="match status" value="1"/>
</dbReference>
<dbReference type="Pfam" id="PF13087">
    <property type="entry name" value="AAA_12"/>
    <property type="match status" value="1"/>
</dbReference>
<evidence type="ECO:0000313" key="10">
    <source>
        <dbReference type="EMBL" id="SNY41287.1"/>
    </source>
</evidence>
<keyword evidence="5" id="KW-0067">ATP-binding</keyword>
<dbReference type="Proteomes" id="UP000219612">
    <property type="component" value="Unassembled WGS sequence"/>
</dbReference>
<dbReference type="EMBL" id="OBDY01000006">
    <property type="protein sequence ID" value="SNY41287.1"/>
    <property type="molecule type" value="Genomic_DNA"/>
</dbReference>
<name>A0A285I068_9ACTN</name>
<evidence type="ECO:0000259" key="9">
    <source>
        <dbReference type="Pfam" id="PF18741"/>
    </source>
</evidence>
<dbReference type="InterPro" id="IPR041677">
    <property type="entry name" value="DNA2/NAM7_AAA_11"/>
</dbReference>
<dbReference type="InterPro" id="IPR049468">
    <property type="entry name" value="Restrct_endonuc-II-like_dom"/>
</dbReference>
<dbReference type="GO" id="GO:0043139">
    <property type="term" value="F:5'-3' DNA helicase activity"/>
    <property type="evidence" value="ECO:0007669"/>
    <property type="project" value="TreeGrafter"/>
</dbReference>
<keyword evidence="2" id="KW-0547">Nucleotide-binding</keyword>
<feature type="compositionally biased region" description="Polar residues" evidence="6">
    <location>
        <begin position="1184"/>
        <end position="1194"/>
    </location>
</feature>
<keyword evidence="11" id="KW-1185">Reference proteome</keyword>
<dbReference type="Gene3D" id="3.40.50.300">
    <property type="entry name" value="P-loop containing nucleotide triphosphate hydrolases"/>
    <property type="match status" value="3"/>
</dbReference>
<dbReference type="CDD" id="cd18808">
    <property type="entry name" value="SF1_C_Upf1"/>
    <property type="match status" value="1"/>
</dbReference>
<feature type="domain" description="Restriction endonuclease type II-like" evidence="9">
    <location>
        <begin position="1465"/>
        <end position="1561"/>
    </location>
</feature>
<feature type="domain" description="DNA2/NAM7 helicase-like C-terminal" evidence="8">
    <location>
        <begin position="1227"/>
        <end position="1423"/>
    </location>
</feature>
<sequence length="1588" mass="171327">MSEFSAERAALRAWRDGLVNLDAGNRLLNFKRSETGTVDVQGPPAGDVVRAIRDGREYGFLAFGAKPEAGGLFKTELTASALGGQLRRLLRKSRQDFLDRGVPVLHLAAGMLRWRDEEDVVFTSPVLLLPVELTALGPGDVPRLRSTGDDPVVNPALSVRLRRLGVDMPAAGSLAELDVPAYLARLREAIGGRDWHADETVLLSTFSFHKEAMYRDLLDNEERIAAHPLIRALAGGEPGGGFDPIPTADIDRLAPPEDMPLVLDADASQRSCVAAAVAGHSFVLDGPPGTGKSQTIANMIGCLLHAGKRVLFVSEKAAALEVVHSRLASAGLDGYLLELHSHKATRKEVARELAAALDDQPVPGAGSSSDRSADPSGVRVRSGVRSVDREQLRDRRERLSAYAVAMNEVRQPLGRSLYEVLGSLGPAEVPLPDVSVNSLTPESLERVGEAADELARCWRPIAGDFLWRDVIEREPLDDRLRRARAALRALAEVAGRNGAAAEAFSVTRPSQAGNLAALVTHAARRPDGVPGEWLTTATLEPVGRSAERRSRDLTAVRQARVAVRSAAGVEWHELPDVAPPALEPRTLTADAAEEAAHRHLEDADMLDEVLHDAGPIASRLGLPPIVTFADLARLAAIADLASRPNRPEPFWFGAGVLATVSAAATALRRSAEAVAAAEAQARRYFHESIVEQPVEQLSDRLTNVHRGLRKLFRAYRRDWEAVAAFAQPAMAPAEAVAHLGTAVAWKVALREQAAAERQYAPLLGRYWRRQATDFNAIHEAVQVAGEVLRLSPPEAVPQVADQVGKSVPGMARIAAQARRVREPQAETIREEITALRAQVEPLKAAATALRAYSRACERDVDLAEALRLARLRKAVVEAEEQLASRADEDDTLAGLGEGLDEAIGWAAAARRLATGTDRPLTEQQAAALSACEAAGTLAERAGAWQQARDGVIAAFAPGRHEEISAALDAYTSSFLDDLIADRAGQEEWFGHLAARRALAAHGMDAAVGSCAEQRVPPEHLRGVLDRALLAAWADAVIRSDRRLHPGGSAERDRLVEEFRRMDAALAGAAPAAIATVLSERKAAGLLPEDVALLRREGMKETRHLAVRELIGRARDTVLAVKPCFLMSPLAVSQFLPSDLSFDVVVFDEASQITPGDAVNCVYRASAMIVAGDDKQLPPTSFFAVSSASDPSAQSDLVDPSDPSDPSDPESEDEPSEDAATDVNDFQSVLELAKACGAFRTLALAWHYRSRHEALIAFANHAFYQARLITFPCANASDPEAGVELILAGGVYRRGTTRDNPVEAERVAERIVHSLTTRPEESLGVVTFSVAQAEAIEAALDRAVAKHPGLERFLDGDRLNGLFVKSLESVQGDERDVMIFSIGYAHDEEGKISTNFGALNQRNGVRRLNVAITRARRRVEIVSSIRSRDIPASANAGVRHLSAYLEYAERGLAPSPLPSAVDPMAEEIAAVVESWGYRVRSSVGADRFRVEVGVRHPAHDGEVYALGIQCDGPRYASIAAARDRDRISAEILAGLGWRLHRIWGTAWHRDRPGEEARLRAAIEEAVGALPASSGQSYRRVDLVRLQPVS</sequence>
<feature type="compositionally biased region" description="Low complexity" evidence="6">
    <location>
        <begin position="376"/>
        <end position="385"/>
    </location>
</feature>
<evidence type="ECO:0000256" key="1">
    <source>
        <dbReference type="ARBA" id="ARBA00007913"/>
    </source>
</evidence>
<feature type="region of interest" description="Disordered" evidence="6">
    <location>
        <begin position="357"/>
        <end position="389"/>
    </location>
</feature>
<dbReference type="GO" id="GO:0016787">
    <property type="term" value="F:hydrolase activity"/>
    <property type="evidence" value="ECO:0007669"/>
    <property type="project" value="UniProtKB-KW"/>
</dbReference>
<gene>
    <name evidence="10" type="ORF">SAMN05421748_106148</name>
</gene>
<organism evidence="10 11">
    <name type="scientific">Paractinoplanes atraurantiacus</name>
    <dbReference type="NCBI Taxonomy" id="1036182"/>
    <lineage>
        <taxon>Bacteria</taxon>
        <taxon>Bacillati</taxon>
        <taxon>Actinomycetota</taxon>
        <taxon>Actinomycetes</taxon>
        <taxon>Micromonosporales</taxon>
        <taxon>Micromonosporaceae</taxon>
        <taxon>Paractinoplanes</taxon>
    </lineage>
</organism>
<dbReference type="InterPro" id="IPR050534">
    <property type="entry name" value="Coronavir_polyprotein_1ab"/>
</dbReference>
<keyword evidence="3" id="KW-0378">Hydrolase</keyword>
<evidence type="ECO:0000256" key="2">
    <source>
        <dbReference type="ARBA" id="ARBA00022741"/>
    </source>
</evidence>
<protein>
    <submittedName>
        <fullName evidence="10">Part of AAA domain-containing protein</fullName>
    </submittedName>
</protein>
<dbReference type="InterPro" id="IPR041679">
    <property type="entry name" value="DNA2/NAM7-like_C"/>
</dbReference>
<dbReference type="InterPro" id="IPR011335">
    <property type="entry name" value="Restrct_endonuc-II-like"/>
</dbReference>
<evidence type="ECO:0000256" key="3">
    <source>
        <dbReference type="ARBA" id="ARBA00022801"/>
    </source>
</evidence>
<feature type="compositionally biased region" description="Acidic residues" evidence="6">
    <location>
        <begin position="1204"/>
        <end position="1219"/>
    </location>
</feature>
<evidence type="ECO:0000259" key="7">
    <source>
        <dbReference type="Pfam" id="PF13086"/>
    </source>
</evidence>
<evidence type="ECO:0000259" key="8">
    <source>
        <dbReference type="Pfam" id="PF13087"/>
    </source>
</evidence>
<dbReference type="Pfam" id="PF13086">
    <property type="entry name" value="AAA_11"/>
    <property type="match status" value="1"/>
</dbReference>
<accession>A0A285I068</accession>
<dbReference type="PANTHER" id="PTHR43788">
    <property type="entry name" value="DNA2/NAM7 HELICASE FAMILY MEMBER"/>
    <property type="match status" value="1"/>
</dbReference>
<evidence type="ECO:0000256" key="6">
    <source>
        <dbReference type="SAM" id="MobiDB-lite"/>
    </source>
</evidence>
<keyword evidence="4" id="KW-0347">Helicase</keyword>
<feature type="domain" description="DNA2/NAM7 helicase helicase" evidence="7">
    <location>
        <begin position="266"/>
        <end position="329"/>
    </location>
</feature>
<dbReference type="GO" id="GO:0005524">
    <property type="term" value="F:ATP binding"/>
    <property type="evidence" value="ECO:0007669"/>
    <property type="project" value="UniProtKB-KW"/>
</dbReference>
<evidence type="ECO:0000313" key="11">
    <source>
        <dbReference type="Proteomes" id="UP000219612"/>
    </source>
</evidence>
<dbReference type="RefSeq" id="WP_245923051.1">
    <property type="nucleotide sequence ID" value="NZ_OBDY01000006.1"/>
</dbReference>